<organism evidence="2 3">
    <name type="scientific">SAR86 cluster bacterium</name>
    <dbReference type="NCBI Taxonomy" id="2030880"/>
    <lineage>
        <taxon>Bacteria</taxon>
        <taxon>Pseudomonadati</taxon>
        <taxon>Pseudomonadota</taxon>
        <taxon>Gammaproteobacteria</taxon>
        <taxon>SAR86 cluster</taxon>
    </lineage>
</organism>
<dbReference type="InterPro" id="IPR036457">
    <property type="entry name" value="PPM-type-like_dom_sf"/>
</dbReference>
<dbReference type="InterPro" id="IPR001932">
    <property type="entry name" value="PPM-type_phosphatase-like_dom"/>
</dbReference>
<accession>A0A2A5AE08</accession>
<dbReference type="CDD" id="cd00143">
    <property type="entry name" value="PP2Cc"/>
    <property type="match status" value="1"/>
</dbReference>
<dbReference type="AlphaFoldDB" id="A0A2A5AE08"/>
<dbReference type="Gene3D" id="3.60.40.10">
    <property type="entry name" value="PPM-type phosphatase domain"/>
    <property type="match status" value="1"/>
</dbReference>
<dbReference type="GO" id="GO:0004722">
    <property type="term" value="F:protein serine/threonine phosphatase activity"/>
    <property type="evidence" value="ECO:0007669"/>
    <property type="project" value="InterPro"/>
</dbReference>
<dbReference type="Proteomes" id="UP000218327">
    <property type="component" value="Unassembled WGS sequence"/>
</dbReference>
<protein>
    <submittedName>
        <fullName evidence="2">Protein phosphatase</fullName>
    </submittedName>
</protein>
<gene>
    <name evidence="2" type="ORF">COA96_17715</name>
</gene>
<feature type="domain" description="PPM-type phosphatase" evidence="1">
    <location>
        <begin position="9"/>
        <end position="252"/>
    </location>
</feature>
<dbReference type="InterPro" id="IPR015655">
    <property type="entry name" value="PP2C"/>
</dbReference>
<dbReference type="Pfam" id="PF13672">
    <property type="entry name" value="PP2C_2"/>
    <property type="match status" value="1"/>
</dbReference>
<dbReference type="EMBL" id="NVVJ01000106">
    <property type="protein sequence ID" value="PCJ17552.1"/>
    <property type="molecule type" value="Genomic_DNA"/>
</dbReference>
<dbReference type="SMART" id="SM00331">
    <property type="entry name" value="PP2C_SIG"/>
    <property type="match status" value="1"/>
</dbReference>
<proteinExistence type="predicted"/>
<dbReference type="SMART" id="SM00332">
    <property type="entry name" value="PP2Cc"/>
    <property type="match status" value="1"/>
</dbReference>
<comment type="caution">
    <text evidence="2">The sequence shown here is derived from an EMBL/GenBank/DDBJ whole genome shotgun (WGS) entry which is preliminary data.</text>
</comment>
<evidence type="ECO:0000313" key="2">
    <source>
        <dbReference type="EMBL" id="PCJ17552.1"/>
    </source>
</evidence>
<reference evidence="3" key="1">
    <citation type="submission" date="2017-08" db="EMBL/GenBank/DDBJ databases">
        <title>A dynamic microbial community with high functional redundancy inhabits the cold, oxic subseafloor aquifer.</title>
        <authorList>
            <person name="Tully B.J."/>
            <person name="Wheat C.G."/>
            <person name="Glazer B.T."/>
            <person name="Huber J.A."/>
        </authorList>
    </citation>
    <scope>NUCLEOTIDE SEQUENCE [LARGE SCALE GENOMIC DNA]</scope>
</reference>
<dbReference type="NCBIfam" id="NF033484">
    <property type="entry name" value="Stp1_PP2C_phos"/>
    <property type="match status" value="1"/>
</dbReference>
<evidence type="ECO:0000259" key="1">
    <source>
        <dbReference type="PROSITE" id="PS51746"/>
    </source>
</evidence>
<dbReference type="PROSITE" id="PS51746">
    <property type="entry name" value="PPM_2"/>
    <property type="match status" value="1"/>
</dbReference>
<dbReference type="PANTHER" id="PTHR47992">
    <property type="entry name" value="PROTEIN PHOSPHATASE"/>
    <property type="match status" value="1"/>
</dbReference>
<evidence type="ECO:0000313" key="3">
    <source>
        <dbReference type="Proteomes" id="UP000218327"/>
    </source>
</evidence>
<sequence>MSDNNAQVKIAGHTDTGLRRKYNQDYIGFEQSSGIVVLADGMGGHKAGEVAAQMAVDSVLKTLQSLTQQESSVSITGSQLLEFVSNTISDSNSEIYQAAASCEEHDGMGTTIVAAIIEGSNIYVGHVGDSRLYLYREQVLRRITKDHSLVQSLIDKGFYTEQEARNASIGNVVTRALGSRAEVEVDTRRIEMETNDIFLLCSDGLTDMVSDWQIAEIINSNIQDIDRAANELVDLANKYGGKDNISVILIQVLLTPENESNTL</sequence>
<dbReference type="SUPFAM" id="SSF81606">
    <property type="entry name" value="PP2C-like"/>
    <property type="match status" value="1"/>
</dbReference>
<name>A0A2A5AE08_9GAMM</name>